<proteinExistence type="predicted"/>
<evidence type="ECO:0000256" key="1">
    <source>
        <dbReference type="SAM" id="Phobius"/>
    </source>
</evidence>
<dbReference type="AlphaFoldDB" id="A0A239CGD6"/>
<keyword evidence="1" id="KW-0812">Transmembrane</keyword>
<feature type="transmembrane region" description="Helical" evidence="1">
    <location>
        <begin position="7"/>
        <end position="26"/>
    </location>
</feature>
<dbReference type="OrthoDB" id="1447802at2"/>
<protein>
    <recommendedName>
        <fullName evidence="4">Magnesium citrate secondary transporter</fullName>
    </recommendedName>
</protein>
<reference evidence="3" key="1">
    <citation type="submission" date="2017-06" db="EMBL/GenBank/DDBJ databases">
        <authorList>
            <person name="Varghese N."/>
            <person name="Submissions S."/>
        </authorList>
    </citation>
    <scope>NUCLEOTIDE SEQUENCE [LARGE SCALE GENOMIC DNA]</scope>
    <source>
        <strain evidence="3">NKM1</strain>
    </source>
</reference>
<keyword evidence="3" id="KW-1185">Reference proteome</keyword>
<evidence type="ECO:0008006" key="4">
    <source>
        <dbReference type="Google" id="ProtNLM"/>
    </source>
</evidence>
<dbReference type="Proteomes" id="UP000198432">
    <property type="component" value="Unassembled WGS sequence"/>
</dbReference>
<evidence type="ECO:0000313" key="2">
    <source>
        <dbReference type="EMBL" id="SNS19275.1"/>
    </source>
</evidence>
<dbReference type="RefSeq" id="WP_089317942.1">
    <property type="nucleotide sequence ID" value="NZ_FZOQ01000003.1"/>
</dbReference>
<keyword evidence="1" id="KW-1133">Transmembrane helix</keyword>
<gene>
    <name evidence="2" type="ORF">SAMN06296052_10349</name>
</gene>
<organism evidence="2 3">
    <name type="scientific">Pontibacter ummariensis</name>
    <dbReference type="NCBI Taxonomy" id="1610492"/>
    <lineage>
        <taxon>Bacteria</taxon>
        <taxon>Pseudomonadati</taxon>
        <taxon>Bacteroidota</taxon>
        <taxon>Cytophagia</taxon>
        <taxon>Cytophagales</taxon>
        <taxon>Hymenobacteraceae</taxon>
        <taxon>Pontibacter</taxon>
    </lineage>
</organism>
<dbReference type="EMBL" id="FZOQ01000003">
    <property type="protein sequence ID" value="SNS19275.1"/>
    <property type="molecule type" value="Genomic_DNA"/>
</dbReference>
<feature type="transmembrane region" description="Helical" evidence="1">
    <location>
        <begin position="72"/>
        <end position="91"/>
    </location>
</feature>
<evidence type="ECO:0000313" key="3">
    <source>
        <dbReference type="Proteomes" id="UP000198432"/>
    </source>
</evidence>
<sequence length="123" mass="14027">MIPGLQTLRHPVFLVSLLLFCLNQLLELSNRYLWPLHAYLDNLLCLPVSLTIVLAAERLYFQDSGFVLPWQYVLLAVLLFSLVFEGLLPLFSSRYTADAWDILAYALGALVFHFSINKPNLVT</sequence>
<accession>A0A239CGD6</accession>
<name>A0A239CGD6_9BACT</name>
<feature type="transmembrane region" description="Helical" evidence="1">
    <location>
        <begin position="97"/>
        <end position="116"/>
    </location>
</feature>
<keyword evidence="1" id="KW-0472">Membrane</keyword>